<dbReference type="Pfam" id="PF22551">
    <property type="entry name" value="TY-Chap1"/>
    <property type="match status" value="1"/>
</dbReference>
<feature type="region of interest" description="Disordered" evidence="1">
    <location>
        <begin position="434"/>
        <end position="470"/>
    </location>
</feature>
<dbReference type="Pfam" id="PF22554">
    <property type="entry name" value="Chap-C"/>
    <property type="match status" value="1"/>
</dbReference>
<feature type="domain" description="TY-Chap central" evidence="2">
    <location>
        <begin position="180"/>
        <end position="308"/>
    </location>
</feature>
<sequence length="470" mass="51597">MGEPESGFDRDVDRAWREFRGDLADHVAAMRDGGGLVLEPLAEESGGPAGPCVQFYAWGDQQVRCEVPSNLHLSEDRHLLPQDEALLLQLGWQAPSRDPDAPEDGGSPAFWMDLPSSWADRLAEVAVRVLREVWGVPHPLFLRAESFGTASTHEFETPAPVAEAAPKMPVSGPVHPLGEEHLRELIEDTVGDRVGDTPTWDEDGDLVLRIADVLVFVGVGAGAATVDLLAPIVHSISGRTRAMEVVSDLNRQWPQLKFVLIDDRVAVVNHLPASPFVPEHLVSALDRMSGFLEGVDHDFAAHVGGLPMHGHGLDDYFESPDFEASDDHDPFEEDMWEPRLEDDLPSALLELRDHHIHGRSDVPVETVAAIGDQEASRLQQFLELSTEQHVGWTSESLNRAFVGDDAGVAAADAKALEWKLTSWSLAAALSYLEQPADRPTRRRNPTKPNTDEPPLFDNPDEPTLFDGFGD</sequence>
<gene>
    <name evidence="5" type="ORF">Q7514_25265</name>
</gene>
<feature type="domain" description="TY-Chap C-terminal" evidence="4">
    <location>
        <begin position="342"/>
        <end position="430"/>
    </location>
</feature>
<reference evidence="5 6" key="1">
    <citation type="submission" date="2023-07" db="EMBL/GenBank/DDBJ databases">
        <authorList>
            <person name="Girao M."/>
            <person name="Carvalho M.F."/>
        </authorList>
    </citation>
    <scope>NUCLEOTIDE SEQUENCE [LARGE SCALE GENOMIC DNA]</scope>
    <source>
        <strain evidence="5 6">YIM65754</strain>
    </source>
</reference>
<dbReference type="RefSeq" id="WP_330136010.1">
    <property type="nucleotide sequence ID" value="NZ_JAUTXY010000014.1"/>
</dbReference>
<dbReference type="InterPro" id="IPR054342">
    <property type="entry name" value="TY-Chap_C"/>
</dbReference>
<accession>A0ABU7LH42</accession>
<proteinExistence type="predicted"/>
<evidence type="ECO:0000259" key="2">
    <source>
        <dbReference type="Pfam" id="PF22551"/>
    </source>
</evidence>
<evidence type="ECO:0000259" key="3">
    <source>
        <dbReference type="Pfam" id="PF22552"/>
    </source>
</evidence>
<feature type="domain" description="TY-Chap N-terminal" evidence="3">
    <location>
        <begin position="14"/>
        <end position="142"/>
    </location>
</feature>
<evidence type="ECO:0000313" key="5">
    <source>
        <dbReference type="EMBL" id="MEE2060835.1"/>
    </source>
</evidence>
<protein>
    <recommendedName>
        <fullName evidence="7">SUKH-4 immunity protein of toxin-antitoxin system</fullName>
    </recommendedName>
</protein>
<evidence type="ECO:0000313" key="6">
    <source>
        <dbReference type="Proteomes" id="UP001336020"/>
    </source>
</evidence>
<evidence type="ECO:0000256" key="1">
    <source>
        <dbReference type="SAM" id="MobiDB-lite"/>
    </source>
</evidence>
<evidence type="ECO:0008006" key="7">
    <source>
        <dbReference type="Google" id="ProtNLM"/>
    </source>
</evidence>
<name>A0ABU7LH42_9NOCA</name>
<dbReference type="EMBL" id="JAUTXY010000014">
    <property type="protein sequence ID" value="MEE2060835.1"/>
    <property type="molecule type" value="Genomic_DNA"/>
</dbReference>
<organism evidence="5 6">
    <name type="scientific">Rhodococcus artemisiae</name>
    <dbReference type="NCBI Taxonomy" id="714159"/>
    <lineage>
        <taxon>Bacteria</taxon>
        <taxon>Bacillati</taxon>
        <taxon>Actinomycetota</taxon>
        <taxon>Actinomycetes</taxon>
        <taxon>Mycobacteriales</taxon>
        <taxon>Nocardiaceae</taxon>
        <taxon>Rhodococcus</taxon>
    </lineage>
</organism>
<keyword evidence="6" id="KW-1185">Reference proteome</keyword>
<evidence type="ECO:0000259" key="4">
    <source>
        <dbReference type="Pfam" id="PF22554"/>
    </source>
</evidence>
<dbReference type="Pfam" id="PF22552">
    <property type="entry name" value="TY-Chap3"/>
    <property type="match status" value="1"/>
</dbReference>
<comment type="caution">
    <text evidence="5">The sequence shown here is derived from an EMBL/GenBank/DDBJ whole genome shotgun (WGS) entry which is preliminary data.</text>
</comment>
<dbReference type="InterPro" id="IPR054344">
    <property type="entry name" value="TY-Chap_N"/>
</dbReference>
<dbReference type="Proteomes" id="UP001336020">
    <property type="component" value="Unassembled WGS sequence"/>
</dbReference>
<dbReference type="InterPro" id="IPR054343">
    <property type="entry name" value="TY-Chap_M"/>
</dbReference>